<reference evidence="2" key="1">
    <citation type="journal article" date="2019" name="Int. J. Syst. Evol. Microbiol.">
        <title>The Global Catalogue of Microorganisms (GCM) 10K type strain sequencing project: providing services to taxonomists for standard genome sequencing and annotation.</title>
        <authorList>
            <consortium name="The Broad Institute Genomics Platform"/>
            <consortium name="The Broad Institute Genome Sequencing Center for Infectious Disease"/>
            <person name="Wu L."/>
            <person name="Ma J."/>
        </authorList>
    </citation>
    <scope>NUCLEOTIDE SEQUENCE [LARGE SCALE GENOMIC DNA]</scope>
    <source>
        <strain evidence="2">KCTC 12847</strain>
    </source>
</reference>
<keyword evidence="2" id="KW-1185">Reference proteome</keyword>
<sequence>MPPQQQALPFTLRQSLSRRRFLNRLGLGSLALTGPFTASAHAIRPLEAGRNDSFEAPFTSQDNTPRTVNGWLLRESDF</sequence>
<proteinExistence type="predicted"/>
<evidence type="ECO:0000313" key="1">
    <source>
        <dbReference type="EMBL" id="MFC3294087.1"/>
    </source>
</evidence>
<protein>
    <recommendedName>
        <fullName evidence="3">Twin-arginine translocation signal domain-containing protein</fullName>
    </recommendedName>
</protein>
<name>A0ABV7M570_9GAMM</name>
<evidence type="ECO:0008006" key="3">
    <source>
        <dbReference type="Google" id="ProtNLM"/>
    </source>
</evidence>
<organism evidence="1 2">
    <name type="scientific">Modicisalibacter luteus</name>
    <dbReference type="NCBI Taxonomy" id="453962"/>
    <lineage>
        <taxon>Bacteria</taxon>
        <taxon>Pseudomonadati</taxon>
        <taxon>Pseudomonadota</taxon>
        <taxon>Gammaproteobacteria</taxon>
        <taxon>Oceanospirillales</taxon>
        <taxon>Halomonadaceae</taxon>
        <taxon>Modicisalibacter</taxon>
    </lineage>
</organism>
<dbReference type="PROSITE" id="PS51318">
    <property type="entry name" value="TAT"/>
    <property type="match status" value="1"/>
</dbReference>
<dbReference type="InterPro" id="IPR006311">
    <property type="entry name" value="TAT_signal"/>
</dbReference>
<dbReference type="RefSeq" id="WP_019020072.1">
    <property type="nucleotide sequence ID" value="NZ_BMXD01000009.1"/>
</dbReference>
<dbReference type="EMBL" id="JBHRUH010000040">
    <property type="protein sequence ID" value="MFC3294087.1"/>
    <property type="molecule type" value="Genomic_DNA"/>
</dbReference>
<gene>
    <name evidence="1" type="ORF">ACFOEI_18755</name>
</gene>
<comment type="caution">
    <text evidence="1">The sequence shown here is derived from an EMBL/GenBank/DDBJ whole genome shotgun (WGS) entry which is preliminary data.</text>
</comment>
<dbReference type="Proteomes" id="UP001595640">
    <property type="component" value="Unassembled WGS sequence"/>
</dbReference>
<evidence type="ECO:0000313" key="2">
    <source>
        <dbReference type="Proteomes" id="UP001595640"/>
    </source>
</evidence>
<accession>A0ABV7M570</accession>